<dbReference type="AlphaFoldDB" id="A0A9P1C9L9"/>
<feature type="domain" description="Erythromycin biosynthesis protein CIII-like C-terminal" evidence="1">
    <location>
        <begin position="49"/>
        <end position="150"/>
    </location>
</feature>
<dbReference type="EMBL" id="CAMXCT030001169">
    <property type="protein sequence ID" value="CAL4774757.1"/>
    <property type="molecule type" value="Genomic_DNA"/>
</dbReference>
<reference evidence="3" key="2">
    <citation type="submission" date="2024-04" db="EMBL/GenBank/DDBJ databases">
        <authorList>
            <person name="Chen Y."/>
            <person name="Shah S."/>
            <person name="Dougan E. K."/>
            <person name="Thang M."/>
            <person name="Chan C."/>
        </authorList>
    </citation>
    <scope>NUCLEOTIDE SEQUENCE [LARGE SCALE GENOMIC DNA]</scope>
</reference>
<dbReference type="InterPro" id="IPR050426">
    <property type="entry name" value="Glycosyltransferase_28"/>
</dbReference>
<accession>A0A9P1C9L9</accession>
<name>A0A9P1C9L9_9DINO</name>
<sequence length="346" mass="38245">MEAGKRGIIVGGWAELSEESAPLEVAEDGSIQWSLGGDDAEDLKEYSRNNVLFLKSAPHEWLFPQCACCVHHGGIGTAQASLSAGVPTLVTPVFADQKDIAKKLSKDGHGEGTVHLSQLSAKELGAKIKRCCEDPKILENCKKLAEVMQKEDGTQTAIEFIEKFKKEVDDGTWKKKRDALEQRLKVAHNRFKKLVEPSQMFAKWSMDLAEKYPPMKAYTSDQIDKYGKMVEIFMKKKLWYVKSSGGCLARKGEALKSDECGRFKEFAVLEEIGANKTGSRLHVKRLKGIGPDEGWVSPSVSGKDIVVKVASQQEIGKITADAIAKQFADITTVQQKQEDQKVKTKG</sequence>
<dbReference type="Gene3D" id="3.40.50.2000">
    <property type="entry name" value="Glycogen Phosphorylase B"/>
    <property type="match status" value="1"/>
</dbReference>
<evidence type="ECO:0000313" key="4">
    <source>
        <dbReference type="EMBL" id="CAL4774757.1"/>
    </source>
</evidence>
<dbReference type="EMBL" id="CAMXCT020001169">
    <property type="protein sequence ID" value="CAL1140820.1"/>
    <property type="molecule type" value="Genomic_DNA"/>
</dbReference>
<dbReference type="PANTHER" id="PTHR48050:SF13">
    <property type="entry name" value="STEROL 3-BETA-GLUCOSYLTRANSFERASE UGT80A2"/>
    <property type="match status" value="1"/>
</dbReference>
<organism evidence="2">
    <name type="scientific">Cladocopium goreaui</name>
    <dbReference type="NCBI Taxonomy" id="2562237"/>
    <lineage>
        <taxon>Eukaryota</taxon>
        <taxon>Sar</taxon>
        <taxon>Alveolata</taxon>
        <taxon>Dinophyceae</taxon>
        <taxon>Suessiales</taxon>
        <taxon>Symbiodiniaceae</taxon>
        <taxon>Cladocopium</taxon>
    </lineage>
</organism>
<dbReference type="Proteomes" id="UP001152797">
    <property type="component" value="Unassembled WGS sequence"/>
</dbReference>
<dbReference type="EMBL" id="CAMXCT010001169">
    <property type="protein sequence ID" value="CAI3987445.1"/>
    <property type="molecule type" value="Genomic_DNA"/>
</dbReference>
<protein>
    <submittedName>
        <fullName evidence="4">Sterol 3-beta-glucosyltransferase UGT80B1 (Protein TRANSPARENT TESTA 15) (UDP-glucose:sterol glucosyltransferase 80B1)</fullName>
    </submittedName>
</protein>
<dbReference type="Pfam" id="PF06722">
    <property type="entry name" value="EryCIII-like_C"/>
    <property type="match status" value="1"/>
</dbReference>
<dbReference type="GO" id="GO:0016757">
    <property type="term" value="F:glycosyltransferase activity"/>
    <property type="evidence" value="ECO:0007669"/>
    <property type="project" value="UniProtKB-ARBA"/>
</dbReference>
<evidence type="ECO:0000313" key="3">
    <source>
        <dbReference type="EMBL" id="CAL1140820.1"/>
    </source>
</evidence>
<dbReference type="PANTHER" id="PTHR48050">
    <property type="entry name" value="STEROL 3-BETA-GLUCOSYLTRANSFERASE"/>
    <property type="match status" value="1"/>
</dbReference>
<gene>
    <name evidence="2" type="ORF">C1SCF055_LOCUS14716</name>
</gene>
<dbReference type="InterPro" id="IPR010610">
    <property type="entry name" value="EryCIII-like_C"/>
</dbReference>
<evidence type="ECO:0000313" key="5">
    <source>
        <dbReference type="Proteomes" id="UP001152797"/>
    </source>
</evidence>
<evidence type="ECO:0000313" key="2">
    <source>
        <dbReference type="EMBL" id="CAI3987445.1"/>
    </source>
</evidence>
<dbReference type="OrthoDB" id="445992at2759"/>
<keyword evidence="5" id="KW-1185">Reference proteome</keyword>
<evidence type="ECO:0000259" key="1">
    <source>
        <dbReference type="Pfam" id="PF06722"/>
    </source>
</evidence>
<proteinExistence type="predicted"/>
<dbReference type="SUPFAM" id="SSF53756">
    <property type="entry name" value="UDP-Glycosyltransferase/glycogen phosphorylase"/>
    <property type="match status" value="1"/>
</dbReference>
<comment type="caution">
    <text evidence="2">The sequence shown here is derived from an EMBL/GenBank/DDBJ whole genome shotgun (WGS) entry which is preliminary data.</text>
</comment>
<reference evidence="2" key="1">
    <citation type="submission" date="2022-10" db="EMBL/GenBank/DDBJ databases">
        <authorList>
            <person name="Chen Y."/>
            <person name="Dougan E. K."/>
            <person name="Chan C."/>
            <person name="Rhodes N."/>
            <person name="Thang M."/>
        </authorList>
    </citation>
    <scope>NUCLEOTIDE SEQUENCE</scope>
</reference>